<protein>
    <submittedName>
        <fullName evidence="3">Uncharacterized protein</fullName>
    </submittedName>
</protein>
<evidence type="ECO:0000256" key="1">
    <source>
        <dbReference type="SAM" id="MobiDB-lite"/>
    </source>
</evidence>
<dbReference type="EMBL" id="NWSH01001421">
    <property type="protein sequence ID" value="PCG71292.1"/>
    <property type="molecule type" value="Genomic_DNA"/>
</dbReference>
<feature type="region of interest" description="Disordered" evidence="1">
    <location>
        <begin position="39"/>
        <end position="58"/>
    </location>
</feature>
<keyword evidence="2" id="KW-1133">Transmembrane helix</keyword>
<accession>A0A2A4JIQ9</accession>
<name>A0A2A4JIQ9_HELVI</name>
<keyword evidence="2" id="KW-0812">Transmembrane</keyword>
<feature type="transmembrane region" description="Helical" evidence="2">
    <location>
        <begin position="15"/>
        <end position="36"/>
    </location>
</feature>
<evidence type="ECO:0000313" key="3">
    <source>
        <dbReference type="EMBL" id="PCG71292.1"/>
    </source>
</evidence>
<sequence length="215" mass="23302">MCANLCEVCCGNSSVLIAMSRFVAGFVITLYVCAVSGQQQTDPRRRDPNDSSFTVGAVNGGNYPDGAFSINYGDGRGPVIPSSANVTNREEDVRRLKAKNDSIAVGVVSGGNFGDGAFSVNRDDDRPGNGYDRPSNGYDRPNNGYDRPNNGYDRPNNGNDRPNVNDNDLGYGQNPPYNSYGNKYDRKDTENPATNSATRKGFFSTVGDYISKWFG</sequence>
<organism evidence="3">
    <name type="scientific">Heliothis virescens</name>
    <name type="common">Tobacco budworm moth</name>
    <dbReference type="NCBI Taxonomy" id="7102"/>
    <lineage>
        <taxon>Eukaryota</taxon>
        <taxon>Metazoa</taxon>
        <taxon>Ecdysozoa</taxon>
        <taxon>Arthropoda</taxon>
        <taxon>Hexapoda</taxon>
        <taxon>Insecta</taxon>
        <taxon>Pterygota</taxon>
        <taxon>Neoptera</taxon>
        <taxon>Endopterygota</taxon>
        <taxon>Lepidoptera</taxon>
        <taxon>Glossata</taxon>
        <taxon>Ditrysia</taxon>
        <taxon>Noctuoidea</taxon>
        <taxon>Noctuidae</taxon>
        <taxon>Heliothinae</taxon>
        <taxon>Heliothis</taxon>
    </lineage>
</organism>
<feature type="region of interest" description="Disordered" evidence="1">
    <location>
        <begin position="115"/>
        <end position="199"/>
    </location>
</feature>
<evidence type="ECO:0000256" key="2">
    <source>
        <dbReference type="SAM" id="Phobius"/>
    </source>
</evidence>
<dbReference type="AlphaFoldDB" id="A0A2A4JIQ9"/>
<keyword evidence="2" id="KW-0472">Membrane</keyword>
<proteinExistence type="predicted"/>
<feature type="compositionally biased region" description="Low complexity" evidence="1">
    <location>
        <begin position="153"/>
        <end position="168"/>
    </location>
</feature>
<reference evidence="3" key="1">
    <citation type="submission" date="2017-09" db="EMBL/GenBank/DDBJ databases">
        <title>Contemporary evolution of a Lepidopteran species, Heliothis virescens, in response to modern agricultural practices.</title>
        <authorList>
            <person name="Fritz M.L."/>
            <person name="Deyonke A.M."/>
            <person name="Papanicolaou A."/>
            <person name="Micinski S."/>
            <person name="Westbrook J."/>
            <person name="Gould F."/>
        </authorList>
    </citation>
    <scope>NUCLEOTIDE SEQUENCE [LARGE SCALE GENOMIC DNA]</scope>
    <source>
        <strain evidence="3">HvINT-</strain>
        <tissue evidence="3">Whole body</tissue>
    </source>
</reference>
<comment type="caution">
    <text evidence="3">The sequence shown here is derived from an EMBL/GenBank/DDBJ whole genome shotgun (WGS) entry which is preliminary data.</text>
</comment>
<gene>
    <name evidence="3" type="ORF">B5V51_2032</name>
</gene>